<dbReference type="PATRIC" id="fig|279113.9.peg.1922"/>
<protein>
    <submittedName>
        <fullName evidence="1">Uncharacterized protein</fullName>
    </submittedName>
</protein>
<evidence type="ECO:0000313" key="1">
    <source>
        <dbReference type="EMBL" id="AMP04307.1"/>
    </source>
</evidence>
<dbReference type="AlphaFoldDB" id="A0A127Q2S2"/>
<sequence>MKATVLIFLEMQAFIVMELQVRLAVAQIINVARQEIWL</sequence>
<organism evidence="1 2">
    <name type="scientific">Collimonas pratensis</name>
    <dbReference type="NCBI Taxonomy" id="279113"/>
    <lineage>
        <taxon>Bacteria</taxon>
        <taxon>Pseudomonadati</taxon>
        <taxon>Pseudomonadota</taxon>
        <taxon>Betaproteobacteria</taxon>
        <taxon>Burkholderiales</taxon>
        <taxon>Oxalobacteraceae</taxon>
        <taxon>Collimonas</taxon>
    </lineage>
</organism>
<dbReference type="EMBL" id="CP013234">
    <property type="protein sequence ID" value="AMP04307.1"/>
    <property type="molecule type" value="Genomic_DNA"/>
</dbReference>
<reference evidence="1 2" key="1">
    <citation type="submission" date="2015-11" db="EMBL/GenBank/DDBJ databases">
        <title>Exploring the genomic traits of fungus-feeding bacterial genus Collimonas.</title>
        <authorList>
            <person name="Song C."/>
            <person name="Schmidt R."/>
            <person name="de Jager V."/>
            <person name="Krzyzanowska D."/>
            <person name="Jongedijk E."/>
            <person name="Cankar K."/>
            <person name="Beekwilder J."/>
            <person name="van Veen A."/>
            <person name="de Boer W."/>
            <person name="van Veen J.A."/>
            <person name="Garbeva P."/>
        </authorList>
    </citation>
    <scope>NUCLEOTIDE SEQUENCE [LARGE SCALE GENOMIC DNA]</scope>
    <source>
        <strain evidence="1 2">Ter91</strain>
    </source>
</reference>
<gene>
    <name evidence="1" type="ORF">CPter91_1935</name>
</gene>
<name>A0A127Q2S2_9BURK</name>
<accession>A0A127Q2S2</accession>
<dbReference type="KEGG" id="cpra:CPter91_1935"/>
<proteinExistence type="predicted"/>
<evidence type="ECO:0000313" key="2">
    <source>
        <dbReference type="Proteomes" id="UP000074561"/>
    </source>
</evidence>
<dbReference type="Proteomes" id="UP000074561">
    <property type="component" value="Chromosome"/>
</dbReference>